<proteinExistence type="predicted"/>
<gene>
    <name evidence="1" type="ORF">C8N43_1730</name>
</gene>
<dbReference type="Proteomes" id="UP000243978">
    <property type="component" value="Unassembled WGS sequence"/>
</dbReference>
<organism evidence="1 2">
    <name type="scientific">Litoreibacter ponti</name>
    <dbReference type="NCBI Taxonomy" id="1510457"/>
    <lineage>
        <taxon>Bacteria</taxon>
        <taxon>Pseudomonadati</taxon>
        <taxon>Pseudomonadota</taxon>
        <taxon>Alphaproteobacteria</taxon>
        <taxon>Rhodobacterales</taxon>
        <taxon>Roseobacteraceae</taxon>
        <taxon>Litoreibacter</taxon>
    </lineage>
</organism>
<reference evidence="1 2" key="1">
    <citation type="submission" date="2018-04" db="EMBL/GenBank/DDBJ databases">
        <title>Genomic Encyclopedia of Archaeal and Bacterial Type Strains, Phase II (KMG-II): from individual species to whole genera.</title>
        <authorList>
            <person name="Goeker M."/>
        </authorList>
    </citation>
    <scope>NUCLEOTIDE SEQUENCE [LARGE SCALE GENOMIC DNA]</scope>
    <source>
        <strain evidence="1 2">DSM 100977</strain>
    </source>
</reference>
<dbReference type="RefSeq" id="WP_107845196.1">
    <property type="nucleotide sequence ID" value="NZ_QBKS01000001.1"/>
</dbReference>
<dbReference type="OrthoDB" id="7848309at2"/>
<name>A0A2T6BLY2_9RHOB</name>
<dbReference type="EMBL" id="QBKS01000001">
    <property type="protein sequence ID" value="PTX57065.1"/>
    <property type="molecule type" value="Genomic_DNA"/>
</dbReference>
<sequence>MKRFVLWLVSLGLAWLVGYGMRDLQEIFGDLNTAGVIEWQAALMGLFEELSGTACVTADQLRAAVEARGWEIGASDPGIVLSEAPFDRAVEVVWVDVTPGLPFSKWDREPFGFGADGCYLS</sequence>
<comment type="caution">
    <text evidence="1">The sequence shown here is derived from an EMBL/GenBank/DDBJ whole genome shotgun (WGS) entry which is preliminary data.</text>
</comment>
<protein>
    <submittedName>
        <fullName evidence="1">Uncharacterized protein</fullName>
    </submittedName>
</protein>
<dbReference type="AlphaFoldDB" id="A0A2T6BLY2"/>
<keyword evidence="2" id="KW-1185">Reference proteome</keyword>
<evidence type="ECO:0000313" key="2">
    <source>
        <dbReference type="Proteomes" id="UP000243978"/>
    </source>
</evidence>
<evidence type="ECO:0000313" key="1">
    <source>
        <dbReference type="EMBL" id="PTX57065.1"/>
    </source>
</evidence>
<accession>A0A2T6BLY2</accession>